<comment type="caution">
    <text evidence="1">The sequence shown here is derived from an EMBL/GenBank/DDBJ whole genome shotgun (WGS) entry which is preliminary data.</text>
</comment>
<gene>
    <name evidence="1" type="ORF">DPMN_033892</name>
</gene>
<proteinExistence type="predicted"/>
<name>A0A9D4M958_DREPO</name>
<sequence length="56" mass="6318">MTIRDESTIRDGPCVPSTAREHIRPLSFKDRHGSCTVVSCATVNVSWAMRLRLRTC</sequence>
<dbReference type="EMBL" id="JAIWYP010000002">
    <property type="protein sequence ID" value="KAH3870701.1"/>
    <property type="molecule type" value="Genomic_DNA"/>
</dbReference>
<reference evidence="1" key="2">
    <citation type="submission" date="2020-11" db="EMBL/GenBank/DDBJ databases">
        <authorList>
            <person name="McCartney M.A."/>
            <person name="Auch B."/>
            <person name="Kono T."/>
            <person name="Mallez S."/>
            <person name="Becker A."/>
            <person name="Gohl D.M."/>
            <person name="Silverstein K.A.T."/>
            <person name="Koren S."/>
            <person name="Bechman K.B."/>
            <person name="Herman A."/>
            <person name="Abrahante J.E."/>
            <person name="Garbe J."/>
        </authorList>
    </citation>
    <scope>NUCLEOTIDE SEQUENCE</scope>
    <source>
        <strain evidence="1">Duluth1</strain>
        <tissue evidence="1">Whole animal</tissue>
    </source>
</reference>
<dbReference type="Proteomes" id="UP000828390">
    <property type="component" value="Unassembled WGS sequence"/>
</dbReference>
<evidence type="ECO:0000313" key="2">
    <source>
        <dbReference type="Proteomes" id="UP000828390"/>
    </source>
</evidence>
<accession>A0A9D4M958</accession>
<reference evidence="1" key="1">
    <citation type="journal article" date="2019" name="bioRxiv">
        <title>The Genome of the Zebra Mussel, Dreissena polymorpha: A Resource for Invasive Species Research.</title>
        <authorList>
            <person name="McCartney M.A."/>
            <person name="Auch B."/>
            <person name="Kono T."/>
            <person name="Mallez S."/>
            <person name="Zhang Y."/>
            <person name="Obille A."/>
            <person name="Becker A."/>
            <person name="Abrahante J.E."/>
            <person name="Garbe J."/>
            <person name="Badalamenti J.P."/>
            <person name="Herman A."/>
            <person name="Mangelson H."/>
            <person name="Liachko I."/>
            <person name="Sullivan S."/>
            <person name="Sone E.D."/>
            <person name="Koren S."/>
            <person name="Silverstein K.A.T."/>
            <person name="Beckman K.B."/>
            <person name="Gohl D.M."/>
        </authorList>
    </citation>
    <scope>NUCLEOTIDE SEQUENCE</scope>
    <source>
        <strain evidence="1">Duluth1</strain>
        <tissue evidence="1">Whole animal</tissue>
    </source>
</reference>
<organism evidence="1 2">
    <name type="scientific">Dreissena polymorpha</name>
    <name type="common">Zebra mussel</name>
    <name type="synonym">Mytilus polymorpha</name>
    <dbReference type="NCBI Taxonomy" id="45954"/>
    <lineage>
        <taxon>Eukaryota</taxon>
        <taxon>Metazoa</taxon>
        <taxon>Spiralia</taxon>
        <taxon>Lophotrochozoa</taxon>
        <taxon>Mollusca</taxon>
        <taxon>Bivalvia</taxon>
        <taxon>Autobranchia</taxon>
        <taxon>Heteroconchia</taxon>
        <taxon>Euheterodonta</taxon>
        <taxon>Imparidentia</taxon>
        <taxon>Neoheterodontei</taxon>
        <taxon>Myida</taxon>
        <taxon>Dreissenoidea</taxon>
        <taxon>Dreissenidae</taxon>
        <taxon>Dreissena</taxon>
    </lineage>
</organism>
<protein>
    <submittedName>
        <fullName evidence="1">Uncharacterized protein</fullName>
    </submittedName>
</protein>
<dbReference type="AlphaFoldDB" id="A0A9D4M958"/>
<keyword evidence="2" id="KW-1185">Reference proteome</keyword>
<evidence type="ECO:0000313" key="1">
    <source>
        <dbReference type="EMBL" id="KAH3870701.1"/>
    </source>
</evidence>